<protein>
    <submittedName>
        <fullName evidence="6">ABC transporter ATP-binding protein</fullName>
    </submittedName>
</protein>
<evidence type="ECO:0000313" key="6">
    <source>
        <dbReference type="EMBL" id="NTC32338.1"/>
    </source>
</evidence>
<dbReference type="Pfam" id="PF00005">
    <property type="entry name" value="ABC_tran"/>
    <property type="match status" value="1"/>
</dbReference>
<dbReference type="InterPro" id="IPR027417">
    <property type="entry name" value="P-loop_NTPase"/>
</dbReference>
<evidence type="ECO:0000259" key="5">
    <source>
        <dbReference type="PROSITE" id="PS50893"/>
    </source>
</evidence>
<dbReference type="SMART" id="SM00382">
    <property type="entry name" value="AAA"/>
    <property type="match status" value="1"/>
</dbReference>
<accession>A0AA86FYC2</accession>
<keyword evidence="2" id="KW-0813">Transport</keyword>
<reference evidence="6" key="1">
    <citation type="journal article" date="2020" name="Science">
        <title>Unexpected conservation and global transmission of agrobacterial virulence plasmids.</title>
        <authorList>
            <person name="Weisberg A.J."/>
            <person name="Davis E.W. 2nd"/>
            <person name="Tabima J."/>
            <person name="Belcher M.S."/>
            <person name="Miller M."/>
            <person name="Kuo C.H."/>
            <person name="Loper J.E."/>
            <person name="Grunwald N.J."/>
            <person name="Putnam M.L."/>
            <person name="Chang J.H."/>
        </authorList>
    </citation>
    <scope>NUCLEOTIDE SEQUENCE</scope>
    <source>
        <strain evidence="6">17-1853-1a</strain>
    </source>
</reference>
<evidence type="ECO:0000256" key="3">
    <source>
        <dbReference type="ARBA" id="ARBA00022741"/>
    </source>
</evidence>
<feature type="domain" description="ABC transporter" evidence="5">
    <location>
        <begin position="3"/>
        <end position="230"/>
    </location>
</feature>
<dbReference type="GO" id="GO:0005524">
    <property type="term" value="F:ATP binding"/>
    <property type="evidence" value="ECO:0007669"/>
    <property type="project" value="UniProtKB-KW"/>
</dbReference>
<organism evidence="6 7">
    <name type="scientific">Agrobacterium tumefaciens</name>
    <dbReference type="NCBI Taxonomy" id="358"/>
    <lineage>
        <taxon>Bacteria</taxon>
        <taxon>Pseudomonadati</taxon>
        <taxon>Pseudomonadota</taxon>
        <taxon>Alphaproteobacteria</taxon>
        <taxon>Hyphomicrobiales</taxon>
        <taxon>Rhizobiaceae</taxon>
        <taxon>Rhizobium/Agrobacterium group</taxon>
        <taxon>Agrobacterium</taxon>
        <taxon>Agrobacterium tumefaciens complex</taxon>
    </lineage>
</organism>
<dbReference type="GO" id="GO:0016887">
    <property type="term" value="F:ATP hydrolysis activity"/>
    <property type="evidence" value="ECO:0007669"/>
    <property type="project" value="InterPro"/>
</dbReference>
<comment type="caution">
    <text evidence="6">The sequence shown here is derived from an EMBL/GenBank/DDBJ whole genome shotgun (WGS) entry which is preliminary data.</text>
</comment>
<dbReference type="InterPro" id="IPR050166">
    <property type="entry name" value="ABC_transporter_ATP-bind"/>
</dbReference>
<evidence type="ECO:0000256" key="1">
    <source>
        <dbReference type="ARBA" id="ARBA00005417"/>
    </source>
</evidence>
<dbReference type="AlphaFoldDB" id="A0A1B9ULG2"/>
<keyword evidence="3" id="KW-0547">Nucleotide-binding</keyword>
<evidence type="ECO:0000313" key="7">
    <source>
        <dbReference type="Proteomes" id="UP000702952"/>
    </source>
</evidence>
<dbReference type="InterPro" id="IPR017871">
    <property type="entry name" value="ABC_transporter-like_CS"/>
</dbReference>
<accession>A0A1B9ULG2</accession>
<evidence type="ECO:0000256" key="4">
    <source>
        <dbReference type="ARBA" id="ARBA00022840"/>
    </source>
</evidence>
<dbReference type="PROSITE" id="PS00211">
    <property type="entry name" value="ABC_TRANSPORTER_1"/>
    <property type="match status" value="1"/>
</dbReference>
<dbReference type="PANTHER" id="PTHR42788">
    <property type="entry name" value="TAURINE IMPORT ATP-BINDING PROTEIN-RELATED"/>
    <property type="match status" value="1"/>
</dbReference>
<dbReference type="InterPro" id="IPR003593">
    <property type="entry name" value="AAA+_ATPase"/>
</dbReference>
<comment type="similarity">
    <text evidence="1">Belongs to the ABC transporter superfamily.</text>
</comment>
<sequence>MSLLNVDVREKAFGDTVVLQDIHLTLGDGEAAVLLGPSGCGKSTLLRIAAGLDRHFSGAVKVQQAKEVQASDSPPIAFVFQEPRLMPWLTVAENIGYAAGKKYDVERVEGLINDVGLSGHGSALPKALSGGMAQRVAIARALYTRPRILLLDEPFSAVDAFTRMKLQDLVLKLVEQRGISFLLVTHDIDEALYLGDRIYMMGAHDGRIQQRIEVDEPRPRDRRSPQLATLKNEVLTALHNAHVI</sequence>
<dbReference type="RefSeq" id="WP_013761384.1">
    <property type="nucleotide sequence ID" value="NC_015508.1"/>
</dbReference>
<keyword evidence="4 6" id="KW-0067">ATP-binding</keyword>
<name>A0A1B9ULG2_AGRTU</name>
<dbReference type="PROSITE" id="PS50893">
    <property type="entry name" value="ABC_TRANSPORTER_2"/>
    <property type="match status" value="1"/>
</dbReference>
<dbReference type="PANTHER" id="PTHR42788:SF19">
    <property type="entry name" value="ALIPHATIC SULFONATES IMPORT ATP-BINDING PROTEIN SSUB 2"/>
    <property type="match status" value="1"/>
</dbReference>
<dbReference type="Gene3D" id="3.40.50.300">
    <property type="entry name" value="P-loop containing nucleotide triphosphate hydrolases"/>
    <property type="match status" value="1"/>
</dbReference>
<dbReference type="OrthoDB" id="9807242at2"/>
<dbReference type="Proteomes" id="UP000702952">
    <property type="component" value="Unassembled WGS sequence"/>
</dbReference>
<gene>
    <name evidence="6" type="ORF">G6M46_29785</name>
</gene>
<dbReference type="EMBL" id="JAAMAY010000046">
    <property type="protein sequence ID" value="NTC32338.1"/>
    <property type="molecule type" value="Genomic_DNA"/>
</dbReference>
<dbReference type="KEGG" id="atf:Ach5_29440"/>
<proteinExistence type="inferred from homology"/>
<evidence type="ECO:0000256" key="2">
    <source>
        <dbReference type="ARBA" id="ARBA00022448"/>
    </source>
</evidence>
<dbReference type="SUPFAM" id="SSF52540">
    <property type="entry name" value="P-loop containing nucleoside triphosphate hydrolases"/>
    <property type="match status" value="1"/>
</dbReference>
<dbReference type="InterPro" id="IPR003439">
    <property type="entry name" value="ABC_transporter-like_ATP-bd"/>
</dbReference>